<keyword evidence="4" id="KW-0677">Repeat</keyword>
<dbReference type="PANTHER" id="PTHR11959">
    <property type="entry name" value="4-HYDROXYPHENYLPYRUVATE DIOXYGENASE"/>
    <property type="match status" value="1"/>
</dbReference>
<dbReference type="RefSeq" id="WP_352149616.1">
    <property type="nucleotide sequence ID" value="NZ_JBEOZY010000037.1"/>
</dbReference>
<dbReference type="SUPFAM" id="SSF54593">
    <property type="entry name" value="Glyoxalase/Bleomycin resistance protein/Dihydroxybiphenyl dioxygenase"/>
    <property type="match status" value="1"/>
</dbReference>
<dbReference type="PIRSF" id="PIRSF009283">
    <property type="entry name" value="HPP_dOase"/>
    <property type="match status" value="1"/>
</dbReference>
<organism evidence="8 9">
    <name type="scientific">Streptomyces violaceorubidus</name>
    <dbReference type="NCBI Taxonomy" id="284042"/>
    <lineage>
        <taxon>Bacteria</taxon>
        <taxon>Bacillati</taxon>
        <taxon>Actinomycetota</taxon>
        <taxon>Actinomycetes</taxon>
        <taxon>Kitasatosporales</taxon>
        <taxon>Streptomycetaceae</taxon>
        <taxon>Streptomyces</taxon>
    </lineage>
</organism>
<dbReference type="PROSITE" id="PS51819">
    <property type="entry name" value="VOC"/>
    <property type="match status" value="2"/>
</dbReference>
<evidence type="ECO:0000256" key="2">
    <source>
        <dbReference type="ARBA" id="ARBA00005877"/>
    </source>
</evidence>
<keyword evidence="3" id="KW-0479">Metal-binding</keyword>
<proteinExistence type="inferred from homology"/>
<dbReference type="Proteomes" id="UP001496720">
    <property type="component" value="Unassembled WGS sequence"/>
</dbReference>
<feature type="domain" description="VOC" evidence="7">
    <location>
        <begin position="190"/>
        <end position="341"/>
    </location>
</feature>
<reference evidence="8 9" key="1">
    <citation type="submission" date="2024-06" db="EMBL/GenBank/DDBJ databases">
        <title>The Natural Products Discovery Center: Release of the First 8490 Sequenced Strains for Exploring Actinobacteria Biosynthetic Diversity.</title>
        <authorList>
            <person name="Kalkreuter E."/>
            <person name="Kautsar S.A."/>
            <person name="Yang D."/>
            <person name="Bader C.D."/>
            <person name="Teijaro C.N."/>
            <person name="Fluegel L."/>
            <person name="Davis C.M."/>
            <person name="Simpson J.R."/>
            <person name="Lauterbach L."/>
            <person name="Steele A.D."/>
            <person name="Gui C."/>
            <person name="Meng S."/>
            <person name="Li G."/>
            <person name="Viehrig K."/>
            <person name="Ye F."/>
            <person name="Su P."/>
            <person name="Kiefer A.F."/>
            <person name="Nichols A."/>
            <person name="Cepeda A.J."/>
            <person name="Yan W."/>
            <person name="Fan B."/>
            <person name="Jiang Y."/>
            <person name="Adhikari A."/>
            <person name="Zheng C.-J."/>
            <person name="Schuster L."/>
            <person name="Cowan T.M."/>
            <person name="Smanski M.J."/>
            <person name="Chevrette M.G."/>
            <person name="De Carvalho L.P.S."/>
            <person name="Shen B."/>
        </authorList>
    </citation>
    <scope>NUCLEOTIDE SEQUENCE [LARGE SCALE GENOMIC DNA]</scope>
    <source>
        <strain evidence="8 9">NPDC001615</strain>
    </source>
</reference>
<evidence type="ECO:0000313" key="9">
    <source>
        <dbReference type="Proteomes" id="UP001496720"/>
    </source>
</evidence>
<dbReference type="PANTHER" id="PTHR11959:SF1">
    <property type="entry name" value="4-HYDROXYPHENYLPYRUVATE DIOXYGENASE"/>
    <property type="match status" value="1"/>
</dbReference>
<dbReference type="Pfam" id="PF13669">
    <property type="entry name" value="Glyoxalase_4"/>
    <property type="match status" value="1"/>
</dbReference>
<dbReference type="Pfam" id="PF00903">
    <property type="entry name" value="Glyoxalase"/>
    <property type="match status" value="1"/>
</dbReference>
<accession>A0ABV1T3Y3</accession>
<dbReference type="NCBIfam" id="TIGR01263">
    <property type="entry name" value="4HPPD"/>
    <property type="match status" value="1"/>
</dbReference>
<comment type="cofactor">
    <cofactor evidence="1">
        <name>Fe cation</name>
        <dbReference type="ChEBI" id="CHEBI:24875"/>
    </cofactor>
</comment>
<evidence type="ECO:0000256" key="5">
    <source>
        <dbReference type="ARBA" id="ARBA00023004"/>
    </source>
</evidence>
<dbReference type="InterPro" id="IPR041736">
    <property type="entry name" value="4OHPhenylPyrv_dOase_N"/>
</dbReference>
<dbReference type="InterPro" id="IPR005956">
    <property type="entry name" value="4OHPhenylPyrv_dOase"/>
</dbReference>
<evidence type="ECO:0000256" key="1">
    <source>
        <dbReference type="ARBA" id="ARBA00001962"/>
    </source>
</evidence>
<dbReference type="InterPro" id="IPR037523">
    <property type="entry name" value="VOC_core"/>
</dbReference>
<keyword evidence="8" id="KW-0223">Dioxygenase</keyword>
<gene>
    <name evidence="8" type="primary">hppD</name>
    <name evidence="8" type="ORF">ABT188_27500</name>
</gene>
<keyword evidence="9" id="KW-1185">Reference proteome</keyword>
<dbReference type="InterPro" id="IPR029068">
    <property type="entry name" value="Glyas_Bleomycin-R_OHBP_Dase"/>
</dbReference>
<feature type="region of interest" description="Disordered" evidence="6">
    <location>
        <begin position="1"/>
        <end position="23"/>
    </location>
</feature>
<evidence type="ECO:0000313" key="8">
    <source>
        <dbReference type="EMBL" id="MER6168252.1"/>
    </source>
</evidence>
<dbReference type="EMBL" id="JBEOZY010000037">
    <property type="protein sequence ID" value="MER6168252.1"/>
    <property type="molecule type" value="Genomic_DNA"/>
</dbReference>
<protein>
    <submittedName>
        <fullName evidence="8">4-hydroxyphenylpyruvate dioxygenase</fullName>
        <ecNumber evidence="8">1.13.11.27</ecNumber>
    </submittedName>
</protein>
<dbReference type="InterPro" id="IPR041735">
    <property type="entry name" value="4OHPhenylPyrv_dOase_C"/>
</dbReference>
<sequence length="386" mass="41231">MSTVTPAPSSSPSPSSSASSASSAAVEDLRLDHVELYVADLDRETGQWVEDYGFTVAGTAGSESEGFRSVALRQGRIVLVLTEGTGDEHPAAAYVHTHGDGVARIAMRTADVAGAYAHAVAHGARPLVEPSRLPGTGVVATATVSGFGDVDHTLVQRHEDDADGLPAGFVAVASAAVPDAGAAGSPALLEVDHFAVCVTIGELDPVIAHYRRAFGFEEIFEERIVVGTQAMLSKVVQSRSGDVTFTVIQPDPDADPGQIDEFLKNHDGSGVQHIAFRSEDAAGSVRTLAERGVEFLTTPGTYYELLGRRVKLRRHGLDALRELNILVDEDHGGQLYQIFTRSTHARRTLFFEIIERLGAETFGSSNIKALYEAVELERSRENGRQA</sequence>
<evidence type="ECO:0000256" key="3">
    <source>
        <dbReference type="ARBA" id="ARBA00022723"/>
    </source>
</evidence>
<dbReference type="EC" id="1.13.11.27" evidence="8"/>
<dbReference type="GO" id="GO:0003868">
    <property type="term" value="F:4-hydroxyphenylpyruvate dioxygenase activity"/>
    <property type="evidence" value="ECO:0007669"/>
    <property type="project" value="UniProtKB-EC"/>
</dbReference>
<comment type="similarity">
    <text evidence="2">Belongs to the 4HPPD family.</text>
</comment>
<name>A0ABV1T3Y3_9ACTN</name>
<evidence type="ECO:0000256" key="4">
    <source>
        <dbReference type="ARBA" id="ARBA00022737"/>
    </source>
</evidence>
<evidence type="ECO:0000256" key="6">
    <source>
        <dbReference type="SAM" id="MobiDB-lite"/>
    </source>
</evidence>
<comment type="caution">
    <text evidence="8">The sequence shown here is derived from an EMBL/GenBank/DDBJ whole genome shotgun (WGS) entry which is preliminary data.</text>
</comment>
<evidence type="ECO:0000259" key="7">
    <source>
        <dbReference type="PROSITE" id="PS51819"/>
    </source>
</evidence>
<feature type="domain" description="VOC" evidence="7">
    <location>
        <begin position="30"/>
        <end position="157"/>
    </location>
</feature>
<dbReference type="CDD" id="cd08342">
    <property type="entry name" value="HPPD_N_like"/>
    <property type="match status" value="1"/>
</dbReference>
<keyword evidence="8" id="KW-0560">Oxidoreductase</keyword>
<dbReference type="InterPro" id="IPR004360">
    <property type="entry name" value="Glyas_Fos-R_dOase_dom"/>
</dbReference>
<dbReference type="Gene3D" id="3.10.180.10">
    <property type="entry name" value="2,3-Dihydroxybiphenyl 1,2-Dioxygenase, domain 1"/>
    <property type="match status" value="2"/>
</dbReference>
<dbReference type="CDD" id="cd07250">
    <property type="entry name" value="HPPD_C_like"/>
    <property type="match status" value="1"/>
</dbReference>
<keyword evidence="5" id="KW-0408">Iron</keyword>